<protein>
    <submittedName>
        <fullName evidence="1">Uncharacterized protein</fullName>
    </submittedName>
</protein>
<sequence length="285" mass="32522">MATQLSLDLPKCMTPDHLEHMVLDILELDHVDWMHINTLEAASRGCGHHVVPVVIDDSAKEKVQHALQLFAQSLRNILKLKFTVGHFEPIGALFCEELACIYGGQLQILRAKDLIPLSFSELSRNIAVLELTLDNEARQKLPDVCGKTLRVLKLSKVPQNFAWRRFRYDIFVRPIVFPRLTILHISYDGRDSKLTEDEIQSRVSSGARNCDQLSFPALKELVIYNCTPDCDLLYADTPFPELERVTLVGSFDNIRHCSRLKLVWVRDLEVDIRTPRDGLTIDAHN</sequence>
<accession>A0ACC1M2P5</accession>
<name>A0ACC1M2P5_9FUNG</name>
<dbReference type="Proteomes" id="UP001139981">
    <property type="component" value="Unassembled WGS sequence"/>
</dbReference>
<proteinExistence type="predicted"/>
<organism evidence="1 2">
    <name type="scientific">Coemansia aciculifera</name>
    <dbReference type="NCBI Taxonomy" id="417176"/>
    <lineage>
        <taxon>Eukaryota</taxon>
        <taxon>Fungi</taxon>
        <taxon>Fungi incertae sedis</taxon>
        <taxon>Zoopagomycota</taxon>
        <taxon>Kickxellomycotina</taxon>
        <taxon>Kickxellomycetes</taxon>
        <taxon>Kickxellales</taxon>
        <taxon>Kickxellaceae</taxon>
        <taxon>Coemansia</taxon>
    </lineage>
</organism>
<gene>
    <name evidence="1" type="ORF">IWW38_003271</name>
</gene>
<comment type="caution">
    <text evidence="1">The sequence shown here is derived from an EMBL/GenBank/DDBJ whole genome shotgun (WGS) entry which is preliminary data.</text>
</comment>
<keyword evidence="2" id="KW-1185">Reference proteome</keyword>
<feature type="non-terminal residue" evidence="1">
    <location>
        <position position="285"/>
    </location>
</feature>
<evidence type="ECO:0000313" key="2">
    <source>
        <dbReference type="Proteomes" id="UP001139981"/>
    </source>
</evidence>
<reference evidence="1" key="1">
    <citation type="submission" date="2022-07" db="EMBL/GenBank/DDBJ databases">
        <title>Phylogenomic reconstructions and comparative analyses of Kickxellomycotina fungi.</title>
        <authorList>
            <person name="Reynolds N.K."/>
            <person name="Stajich J.E."/>
            <person name="Barry K."/>
            <person name="Grigoriev I.V."/>
            <person name="Crous P."/>
            <person name="Smith M.E."/>
        </authorList>
    </citation>
    <scope>NUCLEOTIDE SEQUENCE</scope>
    <source>
        <strain evidence="1">CBS 190363</strain>
    </source>
</reference>
<evidence type="ECO:0000313" key="1">
    <source>
        <dbReference type="EMBL" id="KAJ2892299.1"/>
    </source>
</evidence>
<dbReference type="EMBL" id="JANBVB010000764">
    <property type="protein sequence ID" value="KAJ2892299.1"/>
    <property type="molecule type" value="Genomic_DNA"/>
</dbReference>